<organism evidence="2 3">
    <name type="scientific">Streptomyces yaizuensis</name>
    <dbReference type="NCBI Taxonomy" id="2989713"/>
    <lineage>
        <taxon>Bacteria</taxon>
        <taxon>Bacillati</taxon>
        <taxon>Actinomycetota</taxon>
        <taxon>Actinomycetes</taxon>
        <taxon>Kitasatosporales</taxon>
        <taxon>Streptomycetaceae</taxon>
        <taxon>Streptomyces</taxon>
    </lineage>
</organism>
<feature type="transmembrane region" description="Helical" evidence="1">
    <location>
        <begin position="271"/>
        <end position="293"/>
    </location>
</feature>
<feature type="transmembrane region" description="Helical" evidence="1">
    <location>
        <begin position="238"/>
        <end position="259"/>
    </location>
</feature>
<keyword evidence="1" id="KW-0472">Membrane</keyword>
<protein>
    <submittedName>
        <fullName evidence="2">Zf-HC2 domain-containing protein</fullName>
    </submittedName>
</protein>
<name>A0ABQ5NW77_9ACTN</name>
<evidence type="ECO:0000313" key="3">
    <source>
        <dbReference type="Proteomes" id="UP001291653"/>
    </source>
</evidence>
<accession>A0ABQ5NW77</accession>
<dbReference type="EMBL" id="BSBI01000003">
    <property type="protein sequence ID" value="GLF94618.1"/>
    <property type="molecule type" value="Genomic_DNA"/>
</dbReference>
<sequence>MTGMSHPTGGHVSAPLALRYALGTAREPDARALERHIEGCGPCAARVSAAVRRGPAGAVLDDIRTAVLAEAAGRAPEHAGPAGSGRETPAPAGSVGLVTRLGWAAGPAVRRAWWPALLAVVGGALLLAYAVDLPRAARPLLLALSPVVPLLGVALSYGRRADPLHEIIASTPSGGLRLLLTRTAVVLLAGVVLLAAAGTLLPPATGLPGVPGPASWLLPGLALTLAALALGSYTGCQAAASALACGWLLAVLTPLAGSVPAEAAARLGGYVAGPAAQTTWAAAALLCAGLLALRRSSFDRLERV</sequence>
<keyword evidence="3" id="KW-1185">Reference proteome</keyword>
<proteinExistence type="predicted"/>
<dbReference type="Proteomes" id="UP001291653">
    <property type="component" value="Unassembled WGS sequence"/>
</dbReference>
<evidence type="ECO:0000256" key="1">
    <source>
        <dbReference type="SAM" id="Phobius"/>
    </source>
</evidence>
<feature type="transmembrane region" description="Helical" evidence="1">
    <location>
        <begin position="213"/>
        <end position="231"/>
    </location>
</feature>
<keyword evidence="1" id="KW-1133">Transmembrane helix</keyword>
<evidence type="ECO:0000313" key="2">
    <source>
        <dbReference type="EMBL" id="GLF94618.1"/>
    </source>
</evidence>
<feature type="transmembrane region" description="Helical" evidence="1">
    <location>
        <begin position="112"/>
        <end position="131"/>
    </location>
</feature>
<comment type="caution">
    <text evidence="2">The sequence shown here is derived from an EMBL/GenBank/DDBJ whole genome shotgun (WGS) entry which is preliminary data.</text>
</comment>
<keyword evidence="1" id="KW-0812">Transmembrane</keyword>
<feature type="transmembrane region" description="Helical" evidence="1">
    <location>
        <begin position="179"/>
        <end position="201"/>
    </location>
</feature>
<dbReference type="RefSeq" id="WP_323446685.1">
    <property type="nucleotide sequence ID" value="NZ_BSBI01000003.1"/>
</dbReference>
<reference evidence="2 3" key="1">
    <citation type="submission" date="2022-10" db="EMBL/GenBank/DDBJ databases">
        <title>Draft genome sequence of Streptomyces sp. YSPA8.</title>
        <authorList>
            <person name="Moriuchi R."/>
            <person name="Dohra H."/>
            <person name="Yamamura H."/>
            <person name="Kodani S."/>
        </authorList>
    </citation>
    <scope>NUCLEOTIDE SEQUENCE [LARGE SCALE GENOMIC DNA]</scope>
    <source>
        <strain evidence="2 3">YSPA8</strain>
    </source>
</reference>
<gene>
    <name evidence="2" type="ORF">SYYSPA8_09995</name>
</gene>
<feature type="transmembrane region" description="Helical" evidence="1">
    <location>
        <begin position="137"/>
        <end position="158"/>
    </location>
</feature>